<dbReference type="PANTHER" id="PTHR22726">
    <property type="entry name" value="METALLOENDOPEPTIDASE OMA1"/>
    <property type="match status" value="1"/>
</dbReference>
<evidence type="ECO:0000256" key="2">
    <source>
        <dbReference type="ARBA" id="ARBA00022670"/>
    </source>
</evidence>
<dbReference type="PANTHER" id="PTHR22726:SF1">
    <property type="entry name" value="METALLOENDOPEPTIDASE OMA1, MITOCHONDRIAL"/>
    <property type="match status" value="1"/>
</dbReference>
<protein>
    <recommendedName>
        <fullName evidence="7">Peptidase M48 domain-containing protein</fullName>
    </recommendedName>
</protein>
<dbReference type="EMBL" id="LAZR01000003">
    <property type="protein sequence ID" value="KKO11455.1"/>
    <property type="molecule type" value="Genomic_DNA"/>
</dbReference>
<evidence type="ECO:0000256" key="5">
    <source>
        <dbReference type="ARBA" id="ARBA00022833"/>
    </source>
</evidence>
<dbReference type="GO" id="GO:0046872">
    <property type="term" value="F:metal ion binding"/>
    <property type="evidence" value="ECO:0007669"/>
    <property type="project" value="UniProtKB-KW"/>
</dbReference>
<feature type="domain" description="Peptidase M48" evidence="7">
    <location>
        <begin position="70"/>
        <end position="248"/>
    </location>
</feature>
<organism evidence="8">
    <name type="scientific">marine sediment metagenome</name>
    <dbReference type="NCBI Taxonomy" id="412755"/>
    <lineage>
        <taxon>unclassified sequences</taxon>
        <taxon>metagenomes</taxon>
        <taxon>ecological metagenomes</taxon>
    </lineage>
</organism>
<sequence>MSRRLSIGARAALAVLSASLFVGGCTTNPATGKPMPIFISQDQEIAMGVEAAPKFEEEFGGRVPNEQLLAYVRMVGNKLAAVSDRQMPYEYTLVKSDVPNAFALPGGKIFVTAGLMRLMSNERQLAAVLGHETAHVAAMHNVMGMQRQMGTALLIKIAGSMAGENAGAAEAVTEVVATMASMSYSRKDELEADKYGMEYMTRAGYNPWGMVELLTVLLNLKESEPGMLDQLFSSHPASGERIADAKGMIETDDAYAGFTSTERDPDTDRFAQMHKLLIETVGAGE</sequence>
<dbReference type="GO" id="GO:0016020">
    <property type="term" value="C:membrane"/>
    <property type="evidence" value="ECO:0007669"/>
    <property type="project" value="TreeGrafter"/>
</dbReference>
<dbReference type="AlphaFoldDB" id="A0A0F9W544"/>
<dbReference type="PROSITE" id="PS51257">
    <property type="entry name" value="PROKAR_LIPOPROTEIN"/>
    <property type="match status" value="1"/>
</dbReference>
<accession>A0A0F9W544</accession>
<name>A0A0F9W544_9ZZZZ</name>
<dbReference type="InterPro" id="IPR001915">
    <property type="entry name" value="Peptidase_M48"/>
</dbReference>
<dbReference type="Gene3D" id="3.30.2010.10">
    <property type="entry name" value="Metalloproteases ('zincins'), catalytic domain"/>
    <property type="match status" value="1"/>
</dbReference>
<evidence type="ECO:0000256" key="4">
    <source>
        <dbReference type="ARBA" id="ARBA00022801"/>
    </source>
</evidence>
<keyword evidence="6" id="KW-0482">Metalloprotease</keyword>
<dbReference type="GO" id="GO:0051603">
    <property type="term" value="P:proteolysis involved in protein catabolic process"/>
    <property type="evidence" value="ECO:0007669"/>
    <property type="project" value="TreeGrafter"/>
</dbReference>
<gene>
    <name evidence="8" type="ORF">LCGC14_0019360</name>
</gene>
<keyword evidence="3" id="KW-0479">Metal-binding</keyword>
<dbReference type="Pfam" id="PF01435">
    <property type="entry name" value="Peptidase_M48"/>
    <property type="match status" value="1"/>
</dbReference>
<comment type="caution">
    <text evidence="8">The sequence shown here is derived from an EMBL/GenBank/DDBJ whole genome shotgun (WGS) entry which is preliminary data.</text>
</comment>
<evidence type="ECO:0000256" key="1">
    <source>
        <dbReference type="ARBA" id="ARBA00001947"/>
    </source>
</evidence>
<comment type="cofactor">
    <cofactor evidence="1">
        <name>Zn(2+)</name>
        <dbReference type="ChEBI" id="CHEBI:29105"/>
    </cofactor>
</comment>
<evidence type="ECO:0000256" key="3">
    <source>
        <dbReference type="ARBA" id="ARBA00022723"/>
    </source>
</evidence>
<evidence type="ECO:0000259" key="7">
    <source>
        <dbReference type="Pfam" id="PF01435"/>
    </source>
</evidence>
<evidence type="ECO:0000256" key="6">
    <source>
        <dbReference type="ARBA" id="ARBA00023049"/>
    </source>
</evidence>
<keyword evidence="2" id="KW-0645">Protease</keyword>
<keyword evidence="4" id="KW-0378">Hydrolase</keyword>
<dbReference type="GO" id="GO:0004222">
    <property type="term" value="F:metalloendopeptidase activity"/>
    <property type="evidence" value="ECO:0007669"/>
    <property type="project" value="InterPro"/>
</dbReference>
<dbReference type="InterPro" id="IPR051156">
    <property type="entry name" value="Mito/Outer_Membr_Metalloprot"/>
</dbReference>
<keyword evidence="5" id="KW-0862">Zinc</keyword>
<evidence type="ECO:0000313" key="8">
    <source>
        <dbReference type="EMBL" id="KKO11455.1"/>
    </source>
</evidence>
<reference evidence="8" key="1">
    <citation type="journal article" date="2015" name="Nature">
        <title>Complex archaea that bridge the gap between prokaryotes and eukaryotes.</title>
        <authorList>
            <person name="Spang A."/>
            <person name="Saw J.H."/>
            <person name="Jorgensen S.L."/>
            <person name="Zaremba-Niedzwiedzka K."/>
            <person name="Martijn J."/>
            <person name="Lind A.E."/>
            <person name="van Eijk R."/>
            <person name="Schleper C."/>
            <person name="Guy L."/>
            <person name="Ettema T.J."/>
        </authorList>
    </citation>
    <scope>NUCLEOTIDE SEQUENCE</scope>
</reference>
<proteinExistence type="predicted"/>